<dbReference type="GO" id="GO:0004784">
    <property type="term" value="F:superoxide dismutase activity"/>
    <property type="evidence" value="ECO:0007669"/>
    <property type="project" value="UniProtKB-EC"/>
</dbReference>
<dbReference type="InterPro" id="IPR036324">
    <property type="entry name" value="Mn/Fe_SOD_N_sf"/>
</dbReference>
<evidence type="ECO:0000313" key="8">
    <source>
        <dbReference type="Proteomes" id="UP000230768"/>
    </source>
</evidence>
<dbReference type="RefSeq" id="WP_099727892.1">
    <property type="nucleotide sequence ID" value="NZ_JAEKDO010000001.1"/>
</dbReference>
<evidence type="ECO:0000313" key="7">
    <source>
        <dbReference type="EMBL" id="PIK26464.1"/>
    </source>
</evidence>
<dbReference type="InterPro" id="IPR001189">
    <property type="entry name" value="Mn/Fe_SOD"/>
</dbReference>
<sequence>MNKEEYRMQLKEWLSSFQNVVQDEKIRQKTENLLLKMNDERSSEQEWYELAESIAVDMNQPEALRDVAAGGHQLPPLPYRYEALEPYISKEIMYLHHQKHHQSYVDGLNKAELALKKARRTNDFTMIKHWERELAFHGAGHYLHCIFWFSMSPSGKRKPTGQMLRLIEHSFDSYDAFKSQFSAAAKQVEGVGWAILVWVPRTQRLEILQAERHQLLSQWDVIPLLTLDVWEHAYYLQYRNEKAQYVDRWWNVVDWREPEARLKQAQQVKWTPF</sequence>
<evidence type="ECO:0000259" key="6">
    <source>
        <dbReference type="Pfam" id="PF02777"/>
    </source>
</evidence>
<dbReference type="PROSITE" id="PS00088">
    <property type="entry name" value="SOD_MN"/>
    <property type="match status" value="1"/>
</dbReference>
<dbReference type="Pfam" id="PF02777">
    <property type="entry name" value="Sod_Fe_C"/>
    <property type="match status" value="1"/>
</dbReference>
<dbReference type="InterPro" id="IPR019832">
    <property type="entry name" value="Mn/Fe_SOD_C"/>
</dbReference>
<reference evidence="7 8" key="1">
    <citation type="submission" date="2017-11" db="EMBL/GenBank/DDBJ databases">
        <title>Draft genome sequence of Bacillus pumilus 51_5il from lake Gorkoye (Russia: Novosibirsk region).</title>
        <authorList>
            <person name="Shipova A.A."/>
            <person name="Rozanov A.S."/>
            <person name="Bryanskaya A.V."/>
            <person name="Peltek S.E."/>
        </authorList>
    </citation>
    <scope>NUCLEOTIDE SEQUENCE [LARGE SCALE GENOMIC DNA]</scope>
    <source>
        <strain evidence="7 8">51_5il</strain>
    </source>
</reference>
<evidence type="ECO:0000256" key="3">
    <source>
        <dbReference type="ARBA" id="ARBA00022723"/>
    </source>
</evidence>
<keyword evidence="3" id="KW-0479">Metal-binding</keyword>
<dbReference type="AlphaFoldDB" id="A0A2G8ISK4"/>
<organism evidence="7 8">
    <name type="scientific">Bacillus pumilus</name>
    <name type="common">Bacillus mesentericus</name>
    <dbReference type="NCBI Taxonomy" id="1408"/>
    <lineage>
        <taxon>Bacteria</taxon>
        <taxon>Bacillati</taxon>
        <taxon>Bacillota</taxon>
        <taxon>Bacilli</taxon>
        <taxon>Bacillales</taxon>
        <taxon>Bacillaceae</taxon>
        <taxon>Bacillus</taxon>
    </lineage>
</organism>
<dbReference type="EC" id="1.15.1.1" evidence="2"/>
<dbReference type="SUPFAM" id="SSF46609">
    <property type="entry name" value="Fe,Mn superoxide dismutase (SOD), N-terminal domain"/>
    <property type="match status" value="1"/>
</dbReference>
<evidence type="ECO:0000256" key="4">
    <source>
        <dbReference type="ARBA" id="ARBA00023002"/>
    </source>
</evidence>
<dbReference type="Pfam" id="PF00081">
    <property type="entry name" value="Sod_Fe_N"/>
    <property type="match status" value="1"/>
</dbReference>
<comment type="similarity">
    <text evidence="1">Belongs to the iron/manganese superoxide dismutase family.</text>
</comment>
<evidence type="ECO:0000256" key="1">
    <source>
        <dbReference type="ARBA" id="ARBA00008714"/>
    </source>
</evidence>
<dbReference type="Gene3D" id="1.10.287.990">
    <property type="entry name" value="Fe,Mn superoxide dismutase (SOD) domain"/>
    <property type="match status" value="1"/>
</dbReference>
<dbReference type="PRINTS" id="PR01703">
    <property type="entry name" value="MNSODISMTASE"/>
</dbReference>
<evidence type="ECO:0000256" key="2">
    <source>
        <dbReference type="ARBA" id="ARBA00012682"/>
    </source>
</evidence>
<dbReference type="InterPro" id="IPR019833">
    <property type="entry name" value="Mn/Fe_SOD_BS"/>
</dbReference>
<gene>
    <name evidence="7" type="ORF">CTV99_12700</name>
</gene>
<name>A0A2G8ISK4_BACPU</name>
<feature type="domain" description="Manganese/iron superoxide dismutase N-terminal" evidence="5">
    <location>
        <begin position="72"/>
        <end position="152"/>
    </location>
</feature>
<comment type="caution">
    <text evidence="7">The sequence shown here is derived from an EMBL/GenBank/DDBJ whole genome shotgun (WGS) entry which is preliminary data.</text>
</comment>
<evidence type="ECO:0000259" key="5">
    <source>
        <dbReference type="Pfam" id="PF00081"/>
    </source>
</evidence>
<dbReference type="Gene3D" id="3.55.40.20">
    <property type="entry name" value="Iron/manganese superoxide dismutase, C-terminal domain"/>
    <property type="match status" value="1"/>
</dbReference>
<dbReference type="GO" id="GO:0046872">
    <property type="term" value="F:metal ion binding"/>
    <property type="evidence" value="ECO:0007669"/>
    <property type="project" value="UniProtKB-KW"/>
</dbReference>
<dbReference type="Proteomes" id="UP000230768">
    <property type="component" value="Unassembled WGS sequence"/>
</dbReference>
<dbReference type="InterPro" id="IPR019831">
    <property type="entry name" value="Mn/Fe_SOD_N"/>
</dbReference>
<proteinExistence type="inferred from homology"/>
<dbReference type="SUPFAM" id="SSF54719">
    <property type="entry name" value="Fe,Mn superoxide dismutase (SOD), C-terminal domain"/>
    <property type="match status" value="1"/>
</dbReference>
<keyword evidence="4" id="KW-0560">Oxidoreductase</keyword>
<dbReference type="FunFam" id="3.55.40.20:FF:000004">
    <property type="entry name" value="Superoxide dismutase [Fe]"/>
    <property type="match status" value="1"/>
</dbReference>
<dbReference type="EMBL" id="PEKP01000017">
    <property type="protein sequence ID" value="PIK26464.1"/>
    <property type="molecule type" value="Genomic_DNA"/>
</dbReference>
<feature type="domain" description="Manganese/iron superoxide dismutase C-terminal" evidence="6">
    <location>
        <begin position="159"/>
        <end position="259"/>
    </location>
</feature>
<accession>A0A2G8ISK4</accession>
<dbReference type="PANTHER" id="PTHR11404">
    <property type="entry name" value="SUPEROXIDE DISMUTASE 2"/>
    <property type="match status" value="1"/>
</dbReference>
<dbReference type="FunFam" id="1.10.287.990:FF:000001">
    <property type="entry name" value="Superoxide dismutase"/>
    <property type="match status" value="1"/>
</dbReference>
<protein>
    <recommendedName>
        <fullName evidence="2">superoxide dismutase</fullName>
        <ecNumber evidence="2">1.15.1.1</ecNumber>
    </recommendedName>
</protein>
<dbReference type="InterPro" id="IPR036314">
    <property type="entry name" value="SOD_C_sf"/>
</dbReference>
<dbReference type="InterPro" id="IPR050265">
    <property type="entry name" value="Fe/Mn_Superoxide_Dismutase"/>
</dbReference>
<dbReference type="PANTHER" id="PTHR11404:SF6">
    <property type="entry name" value="SUPEROXIDE DISMUTASE [MN], MITOCHONDRIAL"/>
    <property type="match status" value="1"/>
</dbReference>